<comment type="caution">
    <text evidence="2">The sequence shown here is derived from an EMBL/GenBank/DDBJ whole genome shotgun (WGS) entry which is preliminary data.</text>
</comment>
<reference evidence="2" key="1">
    <citation type="submission" date="2020-10" db="EMBL/GenBank/DDBJ databases">
        <authorList>
            <person name="Castelo-Branco R."/>
            <person name="Eusebio N."/>
            <person name="Adriana R."/>
            <person name="Vieira A."/>
            <person name="Brugerolle De Fraissinette N."/>
            <person name="Rezende De Castro R."/>
            <person name="Schneider M.P."/>
            <person name="Vasconcelos V."/>
            <person name="Leao P.N."/>
        </authorList>
    </citation>
    <scope>NUCLEOTIDE SEQUENCE</scope>
    <source>
        <strain evidence="2">LEGE 07157</strain>
    </source>
</reference>
<evidence type="ECO:0000313" key="3">
    <source>
        <dbReference type="Proteomes" id="UP000654482"/>
    </source>
</evidence>
<evidence type="ECO:0000256" key="1">
    <source>
        <dbReference type="SAM" id="Phobius"/>
    </source>
</evidence>
<dbReference type="InterPro" id="IPR045584">
    <property type="entry name" value="Pilin-like"/>
</dbReference>
<dbReference type="Gene3D" id="3.30.700.10">
    <property type="entry name" value="Glycoprotein, Type 4 Pilin"/>
    <property type="match status" value="1"/>
</dbReference>
<dbReference type="AlphaFoldDB" id="A0A8J7DTX8"/>
<accession>A0A8J7DTX8</accession>
<dbReference type="RefSeq" id="WP_194027545.1">
    <property type="nucleotide sequence ID" value="NZ_JADEWZ010000001.1"/>
</dbReference>
<dbReference type="EMBL" id="JADEWZ010000001">
    <property type="protein sequence ID" value="MBE9114471.1"/>
    <property type="molecule type" value="Genomic_DNA"/>
</dbReference>
<protein>
    <submittedName>
        <fullName evidence="2">Prepilin-type N-terminal cleavage/methylation domain-containing protein</fullName>
    </submittedName>
</protein>
<feature type="transmembrane region" description="Helical" evidence="1">
    <location>
        <begin position="29"/>
        <end position="53"/>
    </location>
</feature>
<evidence type="ECO:0000313" key="2">
    <source>
        <dbReference type="EMBL" id="MBE9114471.1"/>
    </source>
</evidence>
<name>A0A8J7DTX8_9CYAN</name>
<proteinExistence type="predicted"/>
<organism evidence="2 3">
    <name type="scientific">Lusitaniella coriacea LEGE 07157</name>
    <dbReference type="NCBI Taxonomy" id="945747"/>
    <lineage>
        <taxon>Bacteria</taxon>
        <taxon>Bacillati</taxon>
        <taxon>Cyanobacteriota</taxon>
        <taxon>Cyanophyceae</taxon>
        <taxon>Spirulinales</taxon>
        <taxon>Lusitaniellaceae</taxon>
        <taxon>Lusitaniella</taxon>
    </lineage>
</organism>
<dbReference type="InterPro" id="IPR012902">
    <property type="entry name" value="N_methyl_site"/>
</dbReference>
<keyword evidence="1" id="KW-0812">Transmembrane</keyword>
<keyword evidence="3" id="KW-1185">Reference proteome</keyword>
<dbReference type="PROSITE" id="PS00409">
    <property type="entry name" value="PROKAR_NTER_METHYL"/>
    <property type="match status" value="1"/>
</dbReference>
<dbReference type="SUPFAM" id="SSF54523">
    <property type="entry name" value="Pili subunits"/>
    <property type="match status" value="1"/>
</dbReference>
<keyword evidence="1" id="KW-0472">Membrane</keyword>
<sequence>MMNGLSLLRKRLLNSKQLFKKQAEPDTGFTLIEVLVVIVIVGILAAILSPSWLRFVNQRKVNAINNEIFRAIQEAQSKAKATNRSYSVSFRTNNRIPEIAVYPAGYFEINQNIEFRFDPYIGQFKGWKPLGEEASLQPGQVVLGANFDGVNKITGSQLVFARKPTNYNDKPQTITFDHTGILDPAVGPNLGTGTNPDGIIITVAEPKGKENNTNYNQPIEGTKRCVKVKTLLGALEMAEGKDCEKS</sequence>
<gene>
    <name evidence="2" type="ORF">IQ249_01045</name>
</gene>
<dbReference type="Proteomes" id="UP000654482">
    <property type="component" value="Unassembled WGS sequence"/>
</dbReference>
<keyword evidence="1" id="KW-1133">Transmembrane helix</keyword>
<dbReference type="NCBIfam" id="TIGR02532">
    <property type="entry name" value="IV_pilin_GFxxxE"/>
    <property type="match status" value="1"/>
</dbReference>
<dbReference type="Pfam" id="PF07963">
    <property type="entry name" value="N_methyl"/>
    <property type="match status" value="1"/>
</dbReference>